<dbReference type="RefSeq" id="WP_181243318.1">
    <property type="nucleotide sequence ID" value="NZ_PVTL01000003.1"/>
</dbReference>
<evidence type="ECO:0000256" key="1">
    <source>
        <dbReference type="SAM" id="Phobius"/>
    </source>
</evidence>
<feature type="transmembrane region" description="Helical" evidence="1">
    <location>
        <begin position="30"/>
        <end position="48"/>
    </location>
</feature>
<protein>
    <submittedName>
        <fullName evidence="2">Uncharacterized protein</fullName>
    </submittedName>
</protein>
<organism evidence="2 3">
    <name type="scientific">Glaciihabitans tibetensis</name>
    <dbReference type="NCBI Taxonomy" id="1266600"/>
    <lineage>
        <taxon>Bacteria</taxon>
        <taxon>Bacillati</taxon>
        <taxon>Actinomycetota</taxon>
        <taxon>Actinomycetes</taxon>
        <taxon>Micrococcales</taxon>
        <taxon>Microbacteriaceae</taxon>
        <taxon>Glaciihabitans</taxon>
    </lineage>
</organism>
<dbReference type="AlphaFoldDB" id="A0A2T0VG22"/>
<evidence type="ECO:0000313" key="3">
    <source>
        <dbReference type="Proteomes" id="UP000237983"/>
    </source>
</evidence>
<keyword evidence="1" id="KW-0472">Membrane</keyword>
<dbReference type="Proteomes" id="UP000237983">
    <property type="component" value="Unassembled WGS sequence"/>
</dbReference>
<name>A0A2T0VG22_9MICO</name>
<proteinExistence type="predicted"/>
<dbReference type="EMBL" id="PVTL01000003">
    <property type="protein sequence ID" value="PRY69158.1"/>
    <property type="molecule type" value="Genomic_DNA"/>
</dbReference>
<evidence type="ECO:0000313" key="2">
    <source>
        <dbReference type="EMBL" id="PRY69158.1"/>
    </source>
</evidence>
<comment type="caution">
    <text evidence="2">The sequence shown here is derived from an EMBL/GenBank/DDBJ whole genome shotgun (WGS) entry which is preliminary data.</text>
</comment>
<sequence>MSLAIYVLIAPAGGENAVIGVSGLFGLPIWTMRVVLFVPSALFIYWGLRQLMTDR</sequence>
<keyword evidence="1" id="KW-1133">Transmembrane helix</keyword>
<accession>A0A2T0VG22</accession>
<gene>
    <name evidence="2" type="ORF">B0I08_103366</name>
</gene>
<keyword evidence="1" id="KW-0812">Transmembrane</keyword>
<keyword evidence="3" id="KW-1185">Reference proteome</keyword>
<reference evidence="2 3" key="1">
    <citation type="submission" date="2018-03" db="EMBL/GenBank/DDBJ databases">
        <title>Genomic Encyclopedia of Type Strains, Phase III (KMG-III): the genomes of soil and plant-associated and newly described type strains.</title>
        <authorList>
            <person name="Whitman W."/>
        </authorList>
    </citation>
    <scope>NUCLEOTIDE SEQUENCE [LARGE SCALE GENOMIC DNA]</scope>
    <source>
        <strain evidence="2 3">CGMCC 1.12484</strain>
    </source>
</reference>